<proteinExistence type="inferred from homology"/>
<evidence type="ECO:0000256" key="2">
    <source>
        <dbReference type="ARBA" id="ARBA00004481"/>
    </source>
</evidence>
<keyword evidence="5" id="KW-0479">Metal-binding</keyword>
<evidence type="ECO:0000259" key="9">
    <source>
        <dbReference type="PROSITE" id="PS51837"/>
    </source>
</evidence>
<sequence>MDSSANNEAYEVQEIPRENPHFAQLNYNQYAASNPNLITTPKNPGYATNYSNAPIQANGLPASFSMEKYKFGSKPEYVQCTACGRSVTTRVAHEIGLMTWVVCLFCIVWICFLWVCLCNFTKDVVHYCPECNHRLGKYERHPTKRILIFIGVMLGILVAQYIIYLVACVIVFAVSAANY</sequence>
<dbReference type="GO" id="GO:0031902">
    <property type="term" value="C:late endosome membrane"/>
    <property type="evidence" value="ECO:0007669"/>
    <property type="project" value="UniProtKB-SubCell"/>
</dbReference>
<dbReference type="Proteomes" id="UP000887540">
    <property type="component" value="Unplaced"/>
</dbReference>
<dbReference type="GO" id="GO:0005765">
    <property type="term" value="C:lysosomal membrane"/>
    <property type="evidence" value="ECO:0007669"/>
    <property type="project" value="UniProtKB-SubCell"/>
</dbReference>
<dbReference type="InterPro" id="IPR006629">
    <property type="entry name" value="LITAF"/>
</dbReference>
<dbReference type="PANTHER" id="PTHR23292:SF6">
    <property type="entry name" value="FI16602P1-RELATED"/>
    <property type="match status" value="1"/>
</dbReference>
<evidence type="ECO:0000256" key="3">
    <source>
        <dbReference type="ARBA" id="ARBA00004630"/>
    </source>
</evidence>
<dbReference type="GO" id="GO:0008270">
    <property type="term" value="F:zinc ion binding"/>
    <property type="evidence" value="ECO:0007669"/>
    <property type="project" value="TreeGrafter"/>
</dbReference>
<dbReference type="InterPro" id="IPR037519">
    <property type="entry name" value="LITAF_fam"/>
</dbReference>
<dbReference type="PROSITE" id="PS51837">
    <property type="entry name" value="LITAF"/>
    <property type="match status" value="1"/>
</dbReference>
<protein>
    <submittedName>
        <fullName evidence="11">LITAF domain-containing protein</fullName>
    </submittedName>
</protein>
<comment type="similarity">
    <text evidence="4">Belongs to the CDIP1/LITAF family.</text>
</comment>
<dbReference type="WBParaSite" id="ACRNAN_scaffold3896.g14812.t1">
    <property type="protein sequence ID" value="ACRNAN_scaffold3896.g14812.t1"/>
    <property type="gene ID" value="ACRNAN_scaffold3896.g14812"/>
</dbReference>
<dbReference type="PANTHER" id="PTHR23292">
    <property type="entry name" value="LIPOPOLYSACCHARIDE-INDUCED TUMOR NECROSIS FACTOR-ALPHA FACTOR"/>
    <property type="match status" value="1"/>
</dbReference>
<keyword evidence="10" id="KW-1185">Reference proteome</keyword>
<keyword evidence="8" id="KW-0812">Transmembrane</keyword>
<evidence type="ECO:0000256" key="8">
    <source>
        <dbReference type="SAM" id="Phobius"/>
    </source>
</evidence>
<evidence type="ECO:0000256" key="4">
    <source>
        <dbReference type="ARBA" id="ARBA00005975"/>
    </source>
</evidence>
<keyword evidence="6" id="KW-0862">Zinc</keyword>
<accession>A0A914DTQ9</accession>
<evidence type="ECO:0000256" key="1">
    <source>
        <dbReference type="ARBA" id="ARBA00004414"/>
    </source>
</evidence>
<feature type="transmembrane region" description="Helical" evidence="8">
    <location>
        <begin position="146"/>
        <end position="174"/>
    </location>
</feature>
<comment type="subcellular location">
    <subcellularLocation>
        <location evidence="2">Endosome membrane</location>
        <topology evidence="2">Peripheral membrane protein</topology>
    </subcellularLocation>
    <subcellularLocation>
        <location evidence="1">Late endosome membrane</location>
    </subcellularLocation>
    <subcellularLocation>
        <location evidence="3">Lysosome membrane</location>
        <topology evidence="3">Peripheral membrane protein</topology>
        <orientation evidence="3">Cytoplasmic side</orientation>
    </subcellularLocation>
</comment>
<dbReference type="Pfam" id="PF10601">
    <property type="entry name" value="zf-LITAF-like"/>
    <property type="match status" value="1"/>
</dbReference>
<organism evidence="10 11">
    <name type="scientific">Acrobeloides nanus</name>
    <dbReference type="NCBI Taxonomy" id="290746"/>
    <lineage>
        <taxon>Eukaryota</taxon>
        <taxon>Metazoa</taxon>
        <taxon>Ecdysozoa</taxon>
        <taxon>Nematoda</taxon>
        <taxon>Chromadorea</taxon>
        <taxon>Rhabditida</taxon>
        <taxon>Tylenchina</taxon>
        <taxon>Cephalobomorpha</taxon>
        <taxon>Cephaloboidea</taxon>
        <taxon>Cephalobidae</taxon>
        <taxon>Acrobeloides</taxon>
    </lineage>
</organism>
<keyword evidence="8" id="KW-1133">Transmembrane helix</keyword>
<evidence type="ECO:0000256" key="5">
    <source>
        <dbReference type="ARBA" id="ARBA00022723"/>
    </source>
</evidence>
<feature type="transmembrane region" description="Helical" evidence="8">
    <location>
        <begin position="97"/>
        <end position="117"/>
    </location>
</feature>
<evidence type="ECO:0000256" key="6">
    <source>
        <dbReference type="ARBA" id="ARBA00022833"/>
    </source>
</evidence>
<name>A0A914DTQ9_9BILA</name>
<dbReference type="AlphaFoldDB" id="A0A914DTQ9"/>
<reference evidence="11" key="1">
    <citation type="submission" date="2022-11" db="UniProtKB">
        <authorList>
            <consortium name="WormBaseParasite"/>
        </authorList>
    </citation>
    <scope>IDENTIFICATION</scope>
</reference>
<evidence type="ECO:0000256" key="7">
    <source>
        <dbReference type="ARBA" id="ARBA00023136"/>
    </source>
</evidence>
<keyword evidence="7 8" id="KW-0472">Membrane</keyword>
<feature type="domain" description="LITAF" evidence="9">
    <location>
        <begin position="60"/>
        <end position="140"/>
    </location>
</feature>
<evidence type="ECO:0000313" key="10">
    <source>
        <dbReference type="Proteomes" id="UP000887540"/>
    </source>
</evidence>
<evidence type="ECO:0000313" key="11">
    <source>
        <dbReference type="WBParaSite" id="ACRNAN_scaffold3896.g14812.t1"/>
    </source>
</evidence>
<dbReference type="SMART" id="SM00714">
    <property type="entry name" value="LITAF"/>
    <property type="match status" value="1"/>
</dbReference>